<evidence type="ECO:0000256" key="1">
    <source>
        <dbReference type="ARBA" id="ARBA00022670"/>
    </source>
</evidence>
<keyword evidence="10" id="KW-1185">Reference proteome</keyword>
<dbReference type="PANTHER" id="PTHR34978:SF3">
    <property type="entry name" value="SLR0241 PROTEIN"/>
    <property type="match status" value="1"/>
</dbReference>
<dbReference type="InterPro" id="IPR052173">
    <property type="entry name" value="Beta-lactam_resp_regulator"/>
</dbReference>
<evidence type="ECO:0000256" key="6">
    <source>
        <dbReference type="RuleBase" id="RU003983"/>
    </source>
</evidence>
<keyword evidence="7" id="KW-1133">Transmembrane helix</keyword>
<dbReference type="RefSeq" id="WP_155354411.1">
    <property type="nucleotide sequence ID" value="NZ_BAAAHL010000060.1"/>
</dbReference>
<keyword evidence="1 6" id="KW-0645">Protease</keyword>
<dbReference type="InterPro" id="IPR001915">
    <property type="entry name" value="Peptidase_M48"/>
</dbReference>
<evidence type="ECO:0000256" key="3">
    <source>
        <dbReference type="ARBA" id="ARBA00022801"/>
    </source>
</evidence>
<comment type="cofactor">
    <cofactor evidence="6">
        <name>Zn(2+)</name>
        <dbReference type="ChEBI" id="CHEBI:29105"/>
    </cofactor>
    <text evidence="6">Binds 1 zinc ion per subunit.</text>
</comment>
<evidence type="ECO:0000256" key="7">
    <source>
        <dbReference type="SAM" id="Phobius"/>
    </source>
</evidence>
<feature type="transmembrane region" description="Helical" evidence="7">
    <location>
        <begin position="71"/>
        <end position="92"/>
    </location>
</feature>
<evidence type="ECO:0000256" key="5">
    <source>
        <dbReference type="ARBA" id="ARBA00023049"/>
    </source>
</evidence>
<evidence type="ECO:0000256" key="2">
    <source>
        <dbReference type="ARBA" id="ARBA00022723"/>
    </source>
</evidence>
<comment type="similarity">
    <text evidence="6">Belongs to the peptidase M48 family.</text>
</comment>
<evidence type="ECO:0000313" key="9">
    <source>
        <dbReference type="EMBL" id="GES08818.1"/>
    </source>
</evidence>
<dbReference type="Pfam" id="PF01435">
    <property type="entry name" value="Peptidase_M48"/>
    <property type="match status" value="1"/>
</dbReference>
<dbReference type="OrthoDB" id="3541294at2"/>
<keyword evidence="3 6" id="KW-0378">Hydrolase</keyword>
<dbReference type="AlphaFoldDB" id="A0A5M3WRK8"/>
<sequence length="295" mass="31045">MMLDHLLISTVTAPLALVASVLFLADRLRPAVAVIVFTGAAVTAAASSMVSVAAIIAYAGVAAVRGDRFTWTTWVALGFLTVIAILLVRRAVRERRSYRAARELAAALPGDDPVVFAPGEVAEAYSVPGRPGRIVVSEAMLRALSDEDRAAVVEHERAHLAKGHHIWLAASRLAISAHPLLWPVRPVIAYVVERWADERAATRLGNRVQVARAIGAAALVGSPASPGNGFLGGRRGVPQRISALLAPLPPMGYAAFLIIPAFCTAGSLAWTGEVLIDLSELIRAKPGDPKCGPTG</sequence>
<dbReference type="CDD" id="cd07326">
    <property type="entry name" value="M56_BlaR1_MecR1_like"/>
    <property type="match status" value="1"/>
</dbReference>
<keyword evidence="7" id="KW-0812">Transmembrane</keyword>
<feature type="transmembrane region" description="Helical" evidence="7">
    <location>
        <begin position="6"/>
        <end position="25"/>
    </location>
</feature>
<keyword evidence="5 6" id="KW-0482">Metalloprotease</keyword>
<dbReference type="EMBL" id="BLAE01000012">
    <property type="protein sequence ID" value="GES08818.1"/>
    <property type="molecule type" value="Genomic_DNA"/>
</dbReference>
<dbReference type="GO" id="GO:0006508">
    <property type="term" value="P:proteolysis"/>
    <property type="evidence" value="ECO:0007669"/>
    <property type="project" value="UniProtKB-KW"/>
</dbReference>
<dbReference type="Proteomes" id="UP000331127">
    <property type="component" value="Unassembled WGS sequence"/>
</dbReference>
<gene>
    <name evidence="9" type="ORF">Amac_024140</name>
</gene>
<dbReference type="GO" id="GO:0046872">
    <property type="term" value="F:metal ion binding"/>
    <property type="evidence" value="ECO:0007669"/>
    <property type="project" value="UniProtKB-KW"/>
</dbReference>
<organism evidence="9 10">
    <name type="scientific">Acrocarpospora macrocephala</name>
    <dbReference type="NCBI Taxonomy" id="150177"/>
    <lineage>
        <taxon>Bacteria</taxon>
        <taxon>Bacillati</taxon>
        <taxon>Actinomycetota</taxon>
        <taxon>Actinomycetes</taxon>
        <taxon>Streptosporangiales</taxon>
        <taxon>Streptosporangiaceae</taxon>
        <taxon>Acrocarpospora</taxon>
    </lineage>
</organism>
<keyword evidence="7" id="KW-0472">Membrane</keyword>
<protein>
    <recommendedName>
        <fullName evidence="8">Peptidase M48 domain-containing protein</fullName>
    </recommendedName>
</protein>
<keyword evidence="4 6" id="KW-0862">Zinc</keyword>
<feature type="transmembrane region" description="Helical" evidence="7">
    <location>
        <begin position="32"/>
        <end position="59"/>
    </location>
</feature>
<name>A0A5M3WRK8_9ACTN</name>
<proteinExistence type="inferred from homology"/>
<keyword evidence="2" id="KW-0479">Metal-binding</keyword>
<reference evidence="9 10" key="1">
    <citation type="submission" date="2019-10" db="EMBL/GenBank/DDBJ databases">
        <title>Whole genome shotgun sequence of Acrocarpospora macrocephala NBRC 16266.</title>
        <authorList>
            <person name="Ichikawa N."/>
            <person name="Kimura A."/>
            <person name="Kitahashi Y."/>
            <person name="Komaki H."/>
            <person name="Oguchi A."/>
        </authorList>
    </citation>
    <scope>NUCLEOTIDE SEQUENCE [LARGE SCALE GENOMIC DNA]</scope>
    <source>
        <strain evidence="9 10">NBRC 16266</strain>
    </source>
</reference>
<dbReference type="GO" id="GO:0004222">
    <property type="term" value="F:metalloendopeptidase activity"/>
    <property type="evidence" value="ECO:0007669"/>
    <property type="project" value="InterPro"/>
</dbReference>
<accession>A0A5M3WRK8</accession>
<feature type="domain" description="Peptidase M48" evidence="8">
    <location>
        <begin position="99"/>
        <end position="172"/>
    </location>
</feature>
<comment type="caution">
    <text evidence="9">The sequence shown here is derived from an EMBL/GenBank/DDBJ whole genome shotgun (WGS) entry which is preliminary data.</text>
</comment>
<evidence type="ECO:0000313" key="10">
    <source>
        <dbReference type="Proteomes" id="UP000331127"/>
    </source>
</evidence>
<dbReference type="PANTHER" id="PTHR34978">
    <property type="entry name" value="POSSIBLE SENSOR-TRANSDUCER PROTEIN BLAR"/>
    <property type="match status" value="1"/>
</dbReference>
<evidence type="ECO:0000256" key="4">
    <source>
        <dbReference type="ARBA" id="ARBA00022833"/>
    </source>
</evidence>
<dbReference type="Gene3D" id="3.30.2010.10">
    <property type="entry name" value="Metalloproteases ('zincins'), catalytic domain"/>
    <property type="match status" value="1"/>
</dbReference>
<evidence type="ECO:0000259" key="8">
    <source>
        <dbReference type="Pfam" id="PF01435"/>
    </source>
</evidence>